<comment type="similarity">
    <text evidence="1">Belongs to the TCP11 family.</text>
</comment>
<evidence type="ECO:0000313" key="3">
    <source>
        <dbReference type="EMBL" id="KAK6358821.1"/>
    </source>
</evidence>
<dbReference type="Pfam" id="PF05794">
    <property type="entry name" value="Tcp11"/>
    <property type="match status" value="1"/>
</dbReference>
<keyword evidence="4" id="KW-1185">Reference proteome</keyword>
<comment type="caution">
    <text evidence="3">The sequence shown here is derived from an EMBL/GenBank/DDBJ whole genome shotgun (WGS) entry which is preliminary data.</text>
</comment>
<gene>
    <name evidence="3" type="ORF">TWF696_000003</name>
</gene>
<sequence>MEQQHADSTPVHRLSPTSSSGVTESSAAGAIRRASSTNIQPTLITVASNSPASTAKSERAKRPNIQLDDYDEPVRTKRVKHSLQMEEFKLDGSENQKTQTTSTAPGSSAPVVTSPVPHEPAAQPSCSSDADAAVTSTSPSSSSSSSSSKITRARSMSAPAVGHQLPNNVICCRKTVVSPKSKKALNEPPVNLITLKELDLKEILNNPRLRHDIYFDAALHFRPNLDGQRGQKKKAQADNYWENIVRECEAIRRNQIGLQRGVTTRIQPKRLMLLLDTMRDILLSLVPTRDQKTVEQVFDQQLMIQQLEYGLLNFEGLAIWLAGLLKAHCAPMRDTWVDDMVGKIKDGVTRDSPRLLVEGLRSVFGILEAMKLDVANHQIRTLRPYLVSTAADFEREHFQKRIQKGTLCVSETQDWYHELVAKRRAANEGHDYLEILTMGILDRLAPSKPHIKPPATFTFDLERLEAIRFDIREDVNMKTCLLLFRSLVSGLNKNQEVEKDAYTPLMTAIQAINGDEEVSERWQRNSSALALQIAQAATSYAYGKGNSKSFPDAQVVSFAESWLGQHLRPQSALYQSFERKVISAIGLKTQVILKAWAHQKAPEFDQIPNTVMGLPADFASIPQQLAKILNLHWRVFEKLYVSAANTPTSAHKVDVALTVVRPDGTSSEASETVRLGKKKLAHGMSDVAFQHVERRGLL</sequence>
<feature type="compositionally biased region" description="Basic and acidic residues" evidence="2">
    <location>
        <begin position="83"/>
        <end position="94"/>
    </location>
</feature>
<proteinExistence type="inferred from homology"/>
<dbReference type="Proteomes" id="UP001375240">
    <property type="component" value="Unassembled WGS sequence"/>
</dbReference>
<dbReference type="PANTHER" id="PTHR12832:SF11">
    <property type="entry name" value="LD23868P"/>
    <property type="match status" value="1"/>
</dbReference>
<feature type="compositionally biased region" description="Polar residues" evidence="2">
    <location>
        <begin position="95"/>
        <end position="106"/>
    </location>
</feature>
<dbReference type="PANTHER" id="PTHR12832">
    <property type="entry name" value="TESTIS-SPECIFIC PROTEIN PBS13 T-COMPLEX 11"/>
    <property type="match status" value="1"/>
</dbReference>
<dbReference type="EMBL" id="JAVHNQ010000001">
    <property type="protein sequence ID" value="KAK6358821.1"/>
    <property type="molecule type" value="Genomic_DNA"/>
</dbReference>
<evidence type="ECO:0000256" key="2">
    <source>
        <dbReference type="SAM" id="MobiDB-lite"/>
    </source>
</evidence>
<feature type="region of interest" description="Disordered" evidence="2">
    <location>
        <begin position="1"/>
        <end position="160"/>
    </location>
</feature>
<feature type="compositionally biased region" description="Polar residues" evidence="2">
    <location>
        <begin position="37"/>
        <end position="55"/>
    </location>
</feature>
<dbReference type="AlphaFoldDB" id="A0AAV9VD39"/>
<feature type="compositionally biased region" description="Low complexity" evidence="2">
    <location>
        <begin position="125"/>
        <end position="157"/>
    </location>
</feature>
<protein>
    <submittedName>
        <fullName evidence="3">Uncharacterized protein</fullName>
    </submittedName>
</protein>
<name>A0AAV9VD39_9PEZI</name>
<accession>A0AAV9VD39</accession>
<dbReference type="InterPro" id="IPR008862">
    <property type="entry name" value="Tcp11"/>
</dbReference>
<evidence type="ECO:0000313" key="4">
    <source>
        <dbReference type="Proteomes" id="UP001375240"/>
    </source>
</evidence>
<dbReference type="GO" id="GO:0010737">
    <property type="term" value="P:protein kinase A signaling"/>
    <property type="evidence" value="ECO:0007669"/>
    <property type="project" value="TreeGrafter"/>
</dbReference>
<organism evidence="3 4">
    <name type="scientific">Orbilia brochopaga</name>
    <dbReference type="NCBI Taxonomy" id="3140254"/>
    <lineage>
        <taxon>Eukaryota</taxon>
        <taxon>Fungi</taxon>
        <taxon>Dikarya</taxon>
        <taxon>Ascomycota</taxon>
        <taxon>Pezizomycotina</taxon>
        <taxon>Orbiliomycetes</taxon>
        <taxon>Orbiliales</taxon>
        <taxon>Orbiliaceae</taxon>
        <taxon>Orbilia</taxon>
    </lineage>
</organism>
<evidence type="ECO:0000256" key="1">
    <source>
        <dbReference type="ARBA" id="ARBA00010954"/>
    </source>
</evidence>
<feature type="compositionally biased region" description="Low complexity" evidence="2">
    <location>
        <begin position="15"/>
        <end position="36"/>
    </location>
</feature>
<reference evidence="3 4" key="1">
    <citation type="submission" date="2019-10" db="EMBL/GenBank/DDBJ databases">
        <authorList>
            <person name="Palmer J.M."/>
        </authorList>
    </citation>
    <scope>NUCLEOTIDE SEQUENCE [LARGE SCALE GENOMIC DNA]</scope>
    <source>
        <strain evidence="3 4">TWF696</strain>
    </source>
</reference>